<dbReference type="RefSeq" id="WP_086487053.1">
    <property type="nucleotide sequence ID" value="NZ_MSLT01000006.1"/>
</dbReference>
<reference evidence="7 8" key="1">
    <citation type="submission" date="2016-12" db="EMBL/GenBank/DDBJ databases">
        <title>Thioflexothrix psekupsii D3 genome sequencing and assembly.</title>
        <authorList>
            <person name="Fomenkov A."/>
            <person name="Vincze T."/>
            <person name="Grabovich M."/>
            <person name="Anton B.P."/>
            <person name="Dubinina G."/>
            <person name="Orlova M."/>
            <person name="Belousova E."/>
            <person name="Roberts R.J."/>
        </authorList>
    </citation>
    <scope>NUCLEOTIDE SEQUENCE [LARGE SCALE GENOMIC DNA]</scope>
    <source>
        <strain evidence="7">D3</strain>
    </source>
</reference>
<dbReference type="Pfam" id="PF00816">
    <property type="entry name" value="Histone_HNS"/>
    <property type="match status" value="1"/>
</dbReference>
<dbReference type="Gene3D" id="4.10.430.10">
    <property type="entry name" value="Histone-like protein H-NS, C-terminal domain"/>
    <property type="match status" value="1"/>
</dbReference>
<keyword evidence="4" id="KW-0238">DNA-binding</keyword>
<name>A0A251XBC5_9GAMM</name>
<dbReference type="Proteomes" id="UP000194798">
    <property type="component" value="Unassembled WGS sequence"/>
</dbReference>
<evidence type="ECO:0000256" key="1">
    <source>
        <dbReference type="ARBA" id="ARBA00004453"/>
    </source>
</evidence>
<dbReference type="GO" id="GO:0009295">
    <property type="term" value="C:nucleoid"/>
    <property type="evidence" value="ECO:0007669"/>
    <property type="project" value="UniProtKB-SubCell"/>
</dbReference>
<dbReference type="GO" id="GO:0003680">
    <property type="term" value="F:minor groove of adenine-thymine-rich DNA binding"/>
    <property type="evidence" value="ECO:0007669"/>
    <property type="project" value="TreeGrafter"/>
</dbReference>
<organism evidence="7 8">
    <name type="scientific">Thioflexithrix psekupsensis</name>
    <dbReference type="NCBI Taxonomy" id="1570016"/>
    <lineage>
        <taxon>Bacteria</taxon>
        <taxon>Pseudomonadati</taxon>
        <taxon>Pseudomonadota</taxon>
        <taxon>Gammaproteobacteria</taxon>
        <taxon>Thiotrichales</taxon>
        <taxon>Thioflexithrix</taxon>
    </lineage>
</organism>
<evidence type="ECO:0000313" key="7">
    <source>
        <dbReference type="EMBL" id="OUD15457.1"/>
    </source>
</evidence>
<comment type="caution">
    <text evidence="7">The sequence shown here is derived from an EMBL/GenBank/DDBJ whole genome shotgun (WGS) entry which is preliminary data.</text>
</comment>
<dbReference type="EMBL" id="MSLT01000006">
    <property type="protein sequence ID" value="OUD15457.1"/>
    <property type="molecule type" value="Genomic_DNA"/>
</dbReference>
<comment type="subcellular location">
    <subcellularLocation>
        <location evidence="1">Cytoplasm</location>
        <location evidence="1">Nucleoid</location>
    </subcellularLocation>
</comment>
<dbReference type="InterPro" id="IPR037150">
    <property type="entry name" value="H-NS_C_dom_sf"/>
</dbReference>
<dbReference type="GO" id="GO:0001217">
    <property type="term" value="F:DNA-binding transcription repressor activity"/>
    <property type="evidence" value="ECO:0007669"/>
    <property type="project" value="TreeGrafter"/>
</dbReference>
<dbReference type="InterPro" id="IPR027444">
    <property type="entry name" value="H-NS_C_dom"/>
</dbReference>
<dbReference type="GO" id="GO:0032993">
    <property type="term" value="C:protein-DNA complex"/>
    <property type="evidence" value="ECO:0007669"/>
    <property type="project" value="TreeGrafter"/>
</dbReference>
<feature type="domain" description="DNA-binding protein H-NS-like C-terminal" evidence="6">
    <location>
        <begin position="67"/>
        <end position="112"/>
    </location>
</feature>
<keyword evidence="5" id="KW-0175">Coiled coil</keyword>
<dbReference type="GO" id="GO:0005829">
    <property type="term" value="C:cytosol"/>
    <property type="evidence" value="ECO:0007669"/>
    <property type="project" value="TreeGrafter"/>
</dbReference>
<proteinExistence type="inferred from homology"/>
<evidence type="ECO:0000313" key="8">
    <source>
        <dbReference type="Proteomes" id="UP000194798"/>
    </source>
</evidence>
<evidence type="ECO:0000259" key="6">
    <source>
        <dbReference type="SMART" id="SM00528"/>
    </source>
</evidence>
<feature type="coiled-coil region" evidence="5">
    <location>
        <begin position="17"/>
        <end position="49"/>
    </location>
</feature>
<dbReference type="PANTHER" id="PTHR38097:SF2">
    <property type="entry name" value="DNA-BINDING PROTEIN STPA"/>
    <property type="match status" value="1"/>
</dbReference>
<keyword evidence="8" id="KW-1185">Reference proteome</keyword>
<dbReference type="PANTHER" id="PTHR38097">
    <property type="match status" value="1"/>
</dbReference>
<evidence type="ECO:0000256" key="5">
    <source>
        <dbReference type="SAM" id="Coils"/>
    </source>
</evidence>
<dbReference type="SUPFAM" id="SSF81273">
    <property type="entry name" value="H-NS histone-like proteins"/>
    <property type="match status" value="1"/>
</dbReference>
<evidence type="ECO:0000256" key="4">
    <source>
        <dbReference type="ARBA" id="ARBA00023125"/>
    </source>
</evidence>
<accession>A0A251XBC5</accession>
<sequence length="117" mass="13637">MDTSLEKTLEGLELQDLIEVQDKVAELLKSRQKEEKKSLIEQIREMADKAGLEIDNVVWADEIKRKQKSRKLYPPKYYNPQNPTQTWTGLGRQPSWIKEHLAKHGNLTALLLPEEKQ</sequence>
<evidence type="ECO:0000256" key="3">
    <source>
        <dbReference type="ARBA" id="ARBA00022490"/>
    </source>
</evidence>
<dbReference type="GO" id="GO:0003681">
    <property type="term" value="F:bent DNA binding"/>
    <property type="evidence" value="ECO:0007669"/>
    <property type="project" value="TreeGrafter"/>
</dbReference>
<keyword evidence="3" id="KW-0963">Cytoplasm</keyword>
<evidence type="ECO:0000256" key="2">
    <source>
        <dbReference type="ARBA" id="ARBA00010610"/>
    </source>
</evidence>
<dbReference type="SMART" id="SM00528">
    <property type="entry name" value="HNS"/>
    <property type="match status" value="1"/>
</dbReference>
<dbReference type="GO" id="GO:0000976">
    <property type="term" value="F:transcription cis-regulatory region binding"/>
    <property type="evidence" value="ECO:0007669"/>
    <property type="project" value="TreeGrafter"/>
</dbReference>
<comment type="similarity">
    <text evidence="2">Belongs to the histone-like protein H-NS family.</text>
</comment>
<dbReference type="OrthoDB" id="5297879at2"/>
<protein>
    <recommendedName>
        <fullName evidence="6">DNA-binding protein H-NS-like C-terminal domain-containing protein</fullName>
    </recommendedName>
</protein>
<dbReference type="AlphaFoldDB" id="A0A251XBC5"/>
<gene>
    <name evidence="7" type="ORF">TPSD3_02725</name>
</gene>